<keyword evidence="3" id="KW-1185">Reference proteome</keyword>
<dbReference type="EMBL" id="WUBZ01000074">
    <property type="protein sequence ID" value="MWV55236.1"/>
    <property type="molecule type" value="Genomic_DNA"/>
</dbReference>
<dbReference type="Proteomes" id="UP000489351">
    <property type="component" value="Unassembled WGS sequence"/>
</dbReference>
<protein>
    <submittedName>
        <fullName evidence="2">Uncharacterized protein</fullName>
    </submittedName>
</protein>
<evidence type="ECO:0000313" key="2">
    <source>
        <dbReference type="EMBL" id="MWV55236.1"/>
    </source>
</evidence>
<evidence type="ECO:0000313" key="3">
    <source>
        <dbReference type="Proteomes" id="UP000489351"/>
    </source>
</evidence>
<reference evidence="2 3" key="1">
    <citation type="submission" date="2019-11" db="EMBL/GenBank/DDBJ databases">
        <title>Green- and brown-colored morphotypes of Chlorobia in the stratified aquatic ecosystems of Kandalaksha Gulf (White Sea): A model for study of the accessory genome evolution.</title>
        <authorList>
            <person name="Grouzdev D.S."/>
        </authorList>
    </citation>
    <scope>NUCLEOTIDE SEQUENCE [LARGE SCALE GENOMIC DNA]</scope>
    <source>
        <strain evidence="2 3">ZM</strain>
    </source>
</reference>
<sequence length="67" mass="7025">MKKIVFAASLAMVLMAGSAYADNDVINGVNGVVTNSEGSSSSSIGVSSVEISNADRIWLFLAQYFGY</sequence>
<proteinExistence type="predicted"/>
<evidence type="ECO:0000256" key="1">
    <source>
        <dbReference type="SAM" id="SignalP"/>
    </source>
</evidence>
<organism evidence="2 3">
    <name type="scientific">Chlorobium phaeovibrioides</name>
    <dbReference type="NCBI Taxonomy" id="1094"/>
    <lineage>
        <taxon>Bacteria</taxon>
        <taxon>Pseudomonadati</taxon>
        <taxon>Chlorobiota</taxon>
        <taxon>Chlorobiia</taxon>
        <taxon>Chlorobiales</taxon>
        <taxon>Chlorobiaceae</taxon>
        <taxon>Chlorobium/Pelodictyon group</taxon>
        <taxon>Chlorobium</taxon>
    </lineage>
</organism>
<accession>A0ABW9UT37</accession>
<feature type="signal peptide" evidence="1">
    <location>
        <begin position="1"/>
        <end position="21"/>
    </location>
</feature>
<gene>
    <name evidence="2" type="ORF">GJ685_09250</name>
</gene>
<name>A0ABW9UT37_CHLPH</name>
<dbReference type="RefSeq" id="WP_041469823.1">
    <property type="nucleotide sequence ID" value="NZ_WUBZ01000074.1"/>
</dbReference>
<comment type="caution">
    <text evidence="2">The sequence shown here is derived from an EMBL/GenBank/DDBJ whole genome shotgun (WGS) entry which is preliminary data.</text>
</comment>
<keyword evidence="1" id="KW-0732">Signal</keyword>
<feature type="chain" id="PRO_5047150171" evidence="1">
    <location>
        <begin position="22"/>
        <end position="67"/>
    </location>
</feature>